<dbReference type="GO" id="GO:0046872">
    <property type="term" value="F:metal ion binding"/>
    <property type="evidence" value="ECO:0007669"/>
    <property type="project" value="UniProtKB-KW"/>
</dbReference>
<sequence>MCPTDDDYEKNAIRKAGWLVKLMVKLMKLFSSCEKDLSSLLNLMGFYYQIHNDYCNMCVCKDINDKNYCDDLTEGKFSFPIVHAFRRDRGRQIINILKQRTTDADIKCYCVNLLESFGSFKYTKDTLQELNKKIRIEIECLGGNPLLVKMLKDYGDEVPCYVTGSKA</sequence>
<protein>
    <submittedName>
        <fullName evidence="3">Geranylgeranyl pyrophosphate synthase</fullName>
    </submittedName>
</protein>
<accession>A0A4S2KTS9</accession>
<dbReference type="Pfam" id="PF00348">
    <property type="entry name" value="polyprenyl_synt"/>
    <property type="match status" value="1"/>
</dbReference>
<dbReference type="GO" id="GO:0042811">
    <property type="term" value="P:pheromone biosynthetic process"/>
    <property type="evidence" value="ECO:0007669"/>
    <property type="project" value="UniProtKB-ARBA"/>
</dbReference>
<evidence type="ECO:0000256" key="2">
    <source>
        <dbReference type="ARBA" id="ARBA00022842"/>
    </source>
</evidence>
<dbReference type="AlphaFoldDB" id="A0A4S2KTS9"/>
<gene>
    <name evidence="3" type="ORF">DBV15_01468</name>
</gene>
<comment type="caution">
    <text evidence="3">The sequence shown here is derived from an EMBL/GenBank/DDBJ whole genome shotgun (WGS) entry which is preliminary data.</text>
</comment>
<name>A0A4S2KTS9_9HYME</name>
<keyword evidence="1" id="KW-0479">Metal-binding</keyword>
<dbReference type="Gene3D" id="1.10.600.10">
    <property type="entry name" value="Farnesyl Diphosphate Synthase"/>
    <property type="match status" value="1"/>
</dbReference>
<dbReference type="InterPro" id="IPR008949">
    <property type="entry name" value="Isoprenoid_synthase_dom_sf"/>
</dbReference>
<keyword evidence="2" id="KW-0460">Magnesium</keyword>
<dbReference type="PANTHER" id="PTHR12001">
    <property type="entry name" value="GERANYLGERANYL PYROPHOSPHATE SYNTHASE"/>
    <property type="match status" value="1"/>
</dbReference>
<proteinExistence type="predicted"/>
<evidence type="ECO:0000313" key="3">
    <source>
        <dbReference type="EMBL" id="TGZ53385.1"/>
    </source>
</evidence>
<dbReference type="GO" id="GO:0008299">
    <property type="term" value="P:isoprenoid biosynthetic process"/>
    <property type="evidence" value="ECO:0007669"/>
    <property type="project" value="InterPro"/>
</dbReference>
<dbReference type="STRING" id="300112.A0A4S2KTS9"/>
<dbReference type="EMBL" id="QBLH01001040">
    <property type="protein sequence ID" value="TGZ53385.1"/>
    <property type="molecule type" value="Genomic_DNA"/>
</dbReference>
<organism evidence="3 4">
    <name type="scientific">Temnothorax longispinosus</name>
    <dbReference type="NCBI Taxonomy" id="300112"/>
    <lineage>
        <taxon>Eukaryota</taxon>
        <taxon>Metazoa</taxon>
        <taxon>Ecdysozoa</taxon>
        <taxon>Arthropoda</taxon>
        <taxon>Hexapoda</taxon>
        <taxon>Insecta</taxon>
        <taxon>Pterygota</taxon>
        <taxon>Neoptera</taxon>
        <taxon>Endopterygota</taxon>
        <taxon>Hymenoptera</taxon>
        <taxon>Apocrita</taxon>
        <taxon>Aculeata</taxon>
        <taxon>Formicoidea</taxon>
        <taxon>Formicidae</taxon>
        <taxon>Myrmicinae</taxon>
        <taxon>Temnothorax</taxon>
    </lineage>
</organism>
<dbReference type="SUPFAM" id="SSF48576">
    <property type="entry name" value="Terpenoid synthases"/>
    <property type="match status" value="1"/>
</dbReference>
<dbReference type="PANTHER" id="PTHR12001:SF44">
    <property type="entry name" value="GERANYLGERANYL PYROPHOSPHATE SYNTHASE"/>
    <property type="match status" value="1"/>
</dbReference>
<evidence type="ECO:0000313" key="4">
    <source>
        <dbReference type="Proteomes" id="UP000310200"/>
    </source>
</evidence>
<evidence type="ECO:0000256" key="1">
    <source>
        <dbReference type="ARBA" id="ARBA00022723"/>
    </source>
</evidence>
<reference evidence="3 4" key="1">
    <citation type="journal article" date="2019" name="Philos. Trans. R. Soc. Lond., B, Biol. Sci.">
        <title>Ant behaviour and brain gene expression of defending hosts depend on the ecological success of the intruding social parasite.</title>
        <authorList>
            <person name="Kaur R."/>
            <person name="Stoldt M."/>
            <person name="Jongepier E."/>
            <person name="Feldmeyer B."/>
            <person name="Menzel F."/>
            <person name="Bornberg-Bauer E."/>
            <person name="Foitzik S."/>
        </authorList>
    </citation>
    <scope>NUCLEOTIDE SEQUENCE [LARGE SCALE GENOMIC DNA]</scope>
    <source>
        <tissue evidence="3">Whole body</tissue>
    </source>
</reference>
<keyword evidence="4" id="KW-1185">Reference proteome</keyword>
<dbReference type="InterPro" id="IPR000092">
    <property type="entry name" value="Polyprenyl_synt"/>
</dbReference>
<dbReference type="Proteomes" id="UP000310200">
    <property type="component" value="Unassembled WGS sequence"/>
</dbReference>
<dbReference type="GO" id="GO:0004659">
    <property type="term" value="F:prenyltransferase activity"/>
    <property type="evidence" value="ECO:0007669"/>
    <property type="project" value="InterPro"/>
</dbReference>